<comment type="activity regulation">
    <text evidence="11">Allosterically activated by GTP, when glutamine is the substrate; GTP has no effect on the reaction when ammonia is the substrate. The allosteric effector GTP functions by stabilizing the protein conformation that binds the tetrahedral intermediate(s) formed during glutamine hydrolysis. Inhibited by the product CTP, via allosteric rather than competitive inhibition.</text>
</comment>
<feature type="binding site" evidence="11">
    <location>
        <position position="13"/>
    </location>
    <ligand>
        <name>UTP</name>
        <dbReference type="ChEBI" id="CHEBI:46398"/>
    </ligand>
</feature>
<keyword evidence="15" id="KW-1185">Reference proteome</keyword>
<dbReference type="InterPro" id="IPR027417">
    <property type="entry name" value="P-loop_NTPase"/>
</dbReference>
<dbReference type="GO" id="GO:0005524">
    <property type="term" value="F:ATP binding"/>
    <property type="evidence" value="ECO:0007669"/>
    <property type="project" value="UniProtKB-KW"/>
</dbReference>
<feature type="binding site" evidence="11">
    <location>
        <begin position="188"/>
        <end position="193"/>
    </location>
    <ligand>
        <name>UTP</name>
        <dbReference type="ChEBI" id="CHEBI:46398"/>
    </ligand>
</feature>
<feature type="binding site" evidence="11">
    <location>
        <begin position="14"/>
        <end position="19"/>
    </location>
    <ligand>
        <name>ATP</name>
        <dbReference type="ChEBI" id="CHEBI:30616"/>
    </ligand>
</feature>
<evidence type="ECO:0000313" key="15">
    <source>
        <dbReference type="Proteomes" id="UP000273977"/>
    </source>
</evidence>
<keyword evidence="8 11" id="KW-0315">Glutamine amidotransferase</keyword>
<proteinExistence type="inferred from homology"/>
<dbReference type="NCBIfam" id="TIGR00337">
    <property type="entry name" value="PyrG"/>
    <property type="match status" value="1"/>
</dbReference>
<comment type="catalytic activity">
    <reaction evidence="10 11">
        <text>UTP + L-glutamine + ATP + H2O = CTP + L-glutamate + ADP + phosphate + 2 H(+)</text>
        <dbReference type="Rhea" id="RHEA:26426"/>
        <dbReference type="ChEBI" id="CHEBI:15377"/>
        <dbReference type="ChEBI" id="CHEBI:15378"/>
        <dbReference type="ChEBI" id="CHEBI:29985"/>
        <dbReference type="ChEBI" id="CHEBI:30616"/>
        <dbReference type="ChEBI" id="CHEBI:37563"/>
        <dbReference type="ChEBI" id="CHEBI:43474"/>
        <dbReference type="ChEBI" id="CHEBI:46398"/>
        <dbReference type="ChEBI" id="CHEBI:58359"/>
        <dbReference type="ChEBI" id="CHEBI:456216"/>
        <dbReference type="EC" id="6.3.4.2"/>
    </reaction>
</comment>
<dbReference type="FunFam" id="3.40.50.880:FF:000002">
    <property type="entry name" value="CTP synthase"/>
    <property type="match status" value="1"/>
</dbReference>
<evidence type="ECO:0000256" key="9">
    <source>
        <dbReference type="ARBA" id="ARBA00022975"/>
    </source>
</evidence>
<dbReference type="GO" id="GO:0004359">
    <property type="term" value="F:glutaminase activity"/>
    <property type="evidence" value="ECO:0007669"/>
    <property type="project" value="RHEA"/>
</dbReference>
<feature type="binding site" evidence="11">
    <location>
        <position position="71"/>
    </location>
    <ligand>
        <name>ATP</name>
        <dbReference type="ChEBI" id="CHEBI:30616"/>
    </ligand>
</feature>
<dbReference type="GO" id="GO:0003883">
    <property type="term" value="F:CTP synthase activity"/>
    <property type="evidence" value="ECO:0007669"/>
    <property type="project" value="UniProtKB-UniRule"/>
</dbReference>
<dbReference type="OrthoDB" id="9801107at2"/>
<feature type="binding site" evidence="11">
    <location>
        <position position="224"/>
    </location>
    <ligand>
        <name>CTP</name>
        <dbReference type="ChEBI" id="CHEBI:37563"/>
        <note>allosteric inhibitor</note>
    </ligand>
</feature>
<dbReference type="CDD" id="cd01746">
    <property type="entry name" value="GATase1_CTP_Synthase"/>
    <property type="match status" value="1"/>
</dbReference>
<reference evidence="14 15" key="1">
    <citation type="submission" date="2018-11" db="EMBL/GenBank/DDBJ databases">
        <title>Aerococcus sp. SJQ22, whole genome shotgun sequence.</title>
        <authorList>
            <person name="Sun L."/>
            <person name="Gao X."/>
            <person name="Chen W."/>
            <person name="Huang K."/>
        </authorList>
    </citation>
    <scope>NUCLEOTIDE SEQUENCE [LARGE SCALE GENOMIC DNA]</scope>
    <source>
        <strain evidence="14 15">SJQ22</strain>
    </source>
</reference>
<evidence type="ECO:0000256" key="8">
    <source>
        <dbReference type="ARBA" id="ARBA00022962"/>
    </source>
</evidence>
<organism evidence="14 15">
    <name type="scientific">Aerococcus agrisoli</name>
    <dbReference type="NCBI Taxonomy" id="2487350"/>
    <lineage>
        <taxon>Bacteria</taxon>
        <taxon>Bacillati</taxon>
        <taxon>Bacillota</taxon>
        <taxon>Bacilli</taxon>
        <taxon>Lactobacillales</taxon>
        <taxon>Aerococcaceae</taxon>
        <taxon>Aerococcus</taxon>
    </lineage>
</organism>
<comment type="catalytic activity">
    <reaction evidence="11">
        <text>L-glutamine + H2O = L-glutamate + NH4(+)</text>
        <dbReference type="Rhea" id="RHEA:15889"/>
        <dbReference type="ChEBI" id="CHEBI:15377"/>
        <dbReference type="ChEBI" id="CHEBI:28938"/>
        <dbReference type="ChEBI" id="CHEBI:29985"/>
        <dbReference type="ChEBI" id="CHEBI:58359"/>
    </reaction>
</comment>
<protein>
    <recommendedName>
        <fullName evidence="11">CTP synthase</fullName>
        <ecNumber evidence="11">6.3.4.2</ecNumber>
    </recommendedName>
    <alternativeName>
        <fullName evidence="11">Cytidine 5'-triphosphate synthase</fullName>
    </alternativeName>
    <alternativeName>
        <fullName evidence="11">Cytidine triphosphate synthetase</fullName>
        <shortName evidence="11">CTP synthetase</shortName>
        <shortName evidence="11">CTPS</shortName>
    </alternativeName>
    <alternativeName>
        <fullName evidence="11">UTP--ammonia ligase</fullName>
    </alternativeName>
</protein>
<feature type="binding site" evidence="11">
    <location>
        <begin position="148"/>
        <end position="150"/>
    </location>
    <ligand>
        <name>CTP</name>
        <dbReference type="ChEBI" id="CHEBI:37563"/>
        <note>allosteric inhibitor</note>
    </ligand>
</feature>
<feature type="binding site" evidence="11">
    <location>
        <position position="224"/>
    </location>
    <ligand>
        <name>UTP</name>
        <dbReference type="ChEBI" id="CHEBI:46398"/>
    </ligand>
</feature>
<feature type="binding site" evidence="11">
    <location>
        <position position="141"/>
    </location>
    <ligand>
        <name>Mg(2+)</name>
        <dbReference type="ChEBI" id="CHEBI:18420"/>
    </ligand>
</feature>
<dbReference type="InterPro" id="IPR017456">
    <property type="entry name" value="CTP_synthase_N"/>
</dbReference>
<dbReference type="Pfam" id="PF06418">
    <property type="entry name" value="CTP_synth_N"/>
    <property type="match status" value="1"/>
</dbReference>
<feature type="region of interest" description="Amidoligase domain" evidence="11">
    <location>
        <begin position="1"/>
        <end position="267"/>
    </location>
</feature>
<keyword evidence="4 11" id="KW-0479">Metal-binding</keyword>
<feature type="binding site" evidence="11">
    <location>
        <position position="464"/>
    </location>
    <ligand>
        <name>L-glutamine</name>
        <dbReference type="ChEBI" id="CHEBI:58359"/>
    </ligand>
</feature>
<name>A0A3N4GIP4_9LACT</name>
<dbReference type="InterPro" id="IPR029062">
    <property type="entry name" value="Class_I_gatase-like"/>
</dbReference>
<evidence type="ECO:0000256" key="6">
    <source>
        <dbReference type="ARBA" id="ARBA00022840"/>
    </source>
</evidence>
<keyword evidence="9 11" id="KW-0665">Pyrimidine biosynthesis</keyword>
<evidence type="ECO:0000256" key="7">
    <source>
        <dbReference type="ARBA" id="ARBA00022842"/>
    </source>
</evidence>
<dbReference type="GO" id="GO:0044210">
    <property type="term" value="P:'de novo' CTP biosynthetic process"/>
    <property type="evidence" value="ECO:0007669"/>
    <property type="project" value="UniProtKB-UniRule"/>
</dbReference>
<feature type="binding site" evidence="11">
    <location>
        <begin position="188"/>
        <end position="193"/>
    </location>
    <ligand>
        <name>CTP</name>
        <dbReference type="ChEBI" id="CHEBI:37563"/>
        <note>allosteric inhibitor</note>
    </ligand>
</feature>
<dbReference type="GO" id="GO:0046872">
    <property type="term" value="F:metal ion binding"/>
    <property type="evidence" value="ECO:0007669"/>
    <property type="project" value="UniProtKB-KW"/>
</dbReference>
<dbReference type="EMBL" id="RKMG01000016">
    <property type="protein sequence ID" value="RPA60436.1"/>
    <property type="molecule type" value="Genomic_DNA"/>
</dbReference>
<evidence type="ECO:0000313" key="14">
    <source>
        <dbReference type="EMBL" id="RPA60436.1"/>
    </source>
</evidence>
<dbReference type="InterPro" id="IPR033828">
    <property type="entry name" value="GATase1_CTP_Synthase"/>
</dbReference>
<dbReference type="PROSITE" id="PS51273">
    <property type="entry name" value="GATASE_TYPE_1"/>
    <property type="match status" value="1"/>
</dbReference>
<feature type="domain" description="CTP synthase N-terminal" evidence="13">
    <location>
        <begin position="3"/>
        <end position="267"/>
    </location>
</feature>
<comment type="similarity">
    <text evidence="2 11">Belongs to the CTP synthase family.</text>
</comment>
<feature type="binding site" evidence="11">
    <location>
        <position position="13"/>
    </location>
    <ligand>
        <name>CTP</name>
        <dbReference type="ChEBI" id="CHEBI:37563"/>
        <note>allosteric inhibitor</note>
    </ligand>
</feature>
<dbReference type="InterPro" id="IPR004468">
    <property type="entry name" value="CTP_synthase"/>
</dbReference>
<comment type="caution">
    <text evidence="14">The sequence shown here is derived from an EMBL/GenBank/DDBJ whole genome shotgun (WGS) entry which is preliminary data.</text>
</comment>
<evidence type="ECO:0000256" key="5">
    <source>
        <dbReference type="ARBA" id="ARBA00022741"/>
    </source>
</evidence>
<evidence type="ECO:0000256" key="4">
    <source>
        <dbReference type="ARBA" id="ARBA00022723"/>
    </source>
</evidence>
<feature type="active site" evidence="11">
    <location>
        <position position="509"/>
    </location>
</feature>
<feature type="binding site" evidence="11">
    <location>
        <position position="355"/>
    </location>
    <ligand>
        <name>L-glutamine</name>
        <dbReference type="ChEBI" id="CHEBI:58359"/>
    </ligand>
</feature>
<gene>
    <name evidence="11" type="primary">pyrG</name>
    <name evidence="14" type="ORF">EF384_05920</name>
</gene>
<dbReference type="NCBIfam" id="NF003792">
    <property type="entry name" value="PRK05380.1"/>
    <property type="match status" value="1"/>
</dbReference>
<evidence type="ECO:0000259" key="12">
    <source>
        <dbReference type="Pfam" id="PF00117"/>
    </source>
</evidence>
<accession>A0A3N4GIP4</accession>
<evidence type="ECO:0000256" key="11">
    <source>
        <dbReference type="HAMAP-Rule" id="MF_01227"/>
    </source>
</evidence>
<dbReference type="RefSeq" id="WP_123780209.1">
    <property type="nucleotide sequence ID" value="NZ_RKMG01000016.1"/>
</dbReference>
<dbReference type="Proteomes" id="UP000273977">
    <property type="component" value="Unassembled WGS sequence"/>
</dbReference>
<dbReference type="SUPFAM" id="SSF52540">
    <property type="entry name" value="P-loop containing nucleoside triphosphate hydrolases"/>
    <property type="match status" value="1"/>
</dbReference>
<dbReference type="GO" id="GO:0042802">
    <property type="term" value="F:identical protein binding"/>
    <property type="evidence" value="ECO:0007669"/>
    <property type="project" value="TreeGrafter"/>
</dbReference>
<feature type="binding site" evidence="11">
    <location>
        <begin position="240"/>
        <end position="242"/>
    </location>
    <ligand>
        <name>ATP</name>
        <dbReference type="ChEBI" id="CHEBI:30616"/>
    </ligand>
</feature>
<dbReference type="GO" id="GO:0019856">
    <property type="term" value="P:pyrimidine nucleobase biosynthetic process"/>
    <property type="evidence" value="ECO:0007669"/>
    <property type="project" value="TreeGrafter"/>
</dbReference>
<comment type="function">
    <text evidence="11">Catalyzes the ATP-dependent amination of UTP to CTP with either L-glutamine or ammonia as the source of nitrogen. Regulates intracellular CTP levels through interactions with the four ribonucleotide triphosphates.</text>
</comment>
<dbReference type="UniPathway" id="UPA00159">
    <property type="reaction ID" value="UER00277"/>
</dbReference>
<feature type="binding site" evidence="11">
    <location>
        <position position="406"/>
    </location>
    <ligand>
        <name>L-glutamine</name>
        <dbReference type="ChEBI" id="CHEBI:58359"/>
    </ligand>
</feature>
<feature type="active site" description="Nucleophile; for glutamine hydrolysis" evidence="11">
    <location>
        <position position="382"/>
    </location>
</feature>
<evidence type="ECO:0000256" key="3">
    <source>
        <dbReference type="ARBA" id="ARBA00022598"/>
    </source>
</evidence>
<comment type="catalytic activity">
    <reaction evidence="11">
        <text>UTP + NH4(+) + ATP = CTP + ADP + phosphate + 2 H(+)</text>
        <dbReference type="Rhea" id="RHEA:16597"/>
        <dbReference type="ChEBI" id="CHEBI:15378"/>
        <dbReference type="ChEBI" id="CHEBI:28938"/>
        <dbReference type="ChEBI" id="CHEBI:30616"/>
        <dbReference type="ChEBI" id="CHEBI:37563"/>
        <dbReference type="ChEBI" id="CHEBI:43474"/>
        <dbReference type="ChEBI" id="CHEBI:46398"/>
        <dbReference type="ChEBI" id="CHEBI:456216"/>
    </reaction>
</comment>
<feature type="domain" description="Glutamine amidotransferase" evidence="12">
    <location>
        <begin position="303"/>
        <end position="527"/>
    </location>
</feature>
<sequence length="536" mass="59604">MTKYIFVTGGVVSSIGKGLVAASLGRLLKNRGLKVTIQKFDPYINVDPGTMSPYQHGEVFVLDDGTETDLDLGHYERFIDINLNKYSNVTTGKIYSEVIEKERRGDYLGATVQVIPHITDSIKDKILRAGETTGADVVITEVGGTVGDIESTPFIEALRQMRSQVGPENVCYIHTTLIPYIAAAGELKTKPTQHSVKELRGMGIQPNILVVRTEKPLPDNMRQKIAQFCDVEEDAVIENRDVETIYTLPLRLQQEGLDDKVCEVLGLDETPEADMREWRNLENRVLNLSKKVKIALVGKYVSLQDAYLSVAESLRHAGYAHDAEIDIDWIDSETVTAENVEAILGQADGILVPGGFGNRGIEGKIEAIRYARENNVPFQGICLGLQVASIEFARNVLGYKDANSTEINPNTEHPVIDLMLTQAGVENMGGTQRLGLYPCALKEGSKARELYDNQPLVEERHRHRWEFNNDYREQFEAAGMVFSGTSPDNRLVEIIEIPEHPFFVASQFHPEFASRPNRPQAIFNGFVGASLEASQK</sequence>
<evidence type="ECO:0000256" key="2">
    <source>
        <dbReference type="ARBA" id="ARBA00007533"/>
    </source>
</evidence>
<feature type="binding site" evidence="11">
    <location>
        <position position="54"/>
    </location>
    <ligand>
        <name>L-glutamine</name>
        <dbReference type="ChEBI" id="CHEBI:58359"/>
    </ligand>
</feature>
<dbReference type="CDD" id="cd03113">
    <property type="entry name" value="CTPS_N"/>
    <property type="match status" value="1"/>
</dbReference>
<feature type="binding site" evidence="11">
    <location>
        <begin position="383"/>
        <end position="386"/>
    </location>
    <ligand>
        <name>L-glutamine</name>
        <dbReference type="ChEBI" id="CHEBI:58359"/>
    </ligand>
</feature>
<dbReference type="GO" id="GO:0005829">
    <property type="term" value="C:cytosol"/>
    <property type="evidence" value="ECO:0007669"/>
    <property type="project" value="TreeGrafter"/>
</dbReference>
<feature type="binding site" evidence="11">
    <location>
        <position position="71"/>
    </location>
    <ligand>
        <name>Mg(2+)</name>
        <dbReference type="ChEBI" id="CHEBI:18420"/>
    </ligand>
</feature>
<dbReference type="Gene3D" id="3.40.50.300">
    <property type="entry name" value="P-loop containing nucleotide triphosphate hydrolases"/>
    <property type="match status" value="1"/>
</dbReference>
<dbReference type="InterPro" id="IPR017926">
    <property type="entry name" value="GATASE"/>
</dbReference>
<comment type="miscellaneous">
    <text evidence="11">CTPSs have evolved a hybrid strategy for distinguishing between UTP and CTP. The overlapping regions of the product feedback inhibitory and substrate sites recognize a common feature in both compounds, the triphosphate moiety. To differentiate isosteric substrate and product pyrimidine rings, an additional pocket far from the expected kinase/ligase catalytic site, specifically recognizes the cytosine and ribose portions of the product inhibitor.</text>
</comment>
<dbReference type="PANTHER" id="PTHR11550">
    <property type="entry name" value="CTP SYNTHASE"/>
    <property type="match status" value="1"/>
</dbReference>
<evidence type="ECO:0000256" key="10">
    <source>
        <dbReference type="ARBA" id="ARBA00047781"/>
    </source>
</evidence>
<dbReference type="AlphaFoldDB" id="A0A3N4GIP4"/>
<feature type="active site" evidence="11">
    <location>
        <position position="511"/>
    </location>
</feature>
<dbReference type="SUPFAM" id="SSF52317">
    <property type="entry name" value="Class I glutamine amidotransferase-like"/>
    <property type="match status" value="1"/>
</dbReference>
<dbReference type="PANTHER" id="PTHR11550:SF0">
    <property type="entry name" value="CTP SYNTHASE-RELATED"/>
    <property type="match status" value="1"/>
</dbReference>
<dbReference type="EC" id="6.3.4.2" evidence="11"/>
<keyword evidence="7 11" id="KW-0460">Magnesium</keyword>
<evidence type="ECO:0000259" key="13">
    <source>
        <dbReference type="Pfam" id="PF06418"/>
    </source>
</evidence>
<keyword evidence="3 11" id="KW-0436">Ligase</keyword>
<comment type="pathway">
    <text evidence="1 11">Pyrimidine metabolism; CTP biosynthesis via de novo pathway; CTP from UDP: step 2/2.</text>
</comment>
<keyword evidence="5 11" id="KW-0547">Nucleotide-binding</keyword>
<dbReference type="HAMAP" id="MF_01227">
    <property type="entry name" value="PyrG"/>
    <property type="match status" value="1"/>
</dbReference>
<dbReference type="Pfam" id="PF00117">
    <property type="entry name" value="GATase"/>
    <property type="match status" value="1"/>
</dbReference>
<dbReference type="FunFam" id="3.40.50.300:FF:000009">
    <property type="entry name" value="CTP synthase"/>
    <property type="match status" value="1"/>
</dbReference>
<evidence type="ECO:0000256" key="1">
    <source>
        <dbReference type="ARBA" id="ARBA00005171"/>
    </source>
</evidence>
<comment type="subunit">
    <text evidence="11">Homotetramer.</text>
</comment>
<keyword evidence="6 11" id="KW-0067">ATP-binding</keyword>
<dbReference type="GO" id="GO:0097268">
    <property type="term" value="C:cytoophidium"/>
    <property type="evidence" value="ECO:0007669"/>
    <property type="project" value="UniProtKB-ARBA"/>
</dbReference>
<dbReference type="Gene3D" id="3.40.50.880">
    <property type="match status" value="1"/>
</dbReference>